<dbReference type="InterPro" id="IPR049249">
    <property type="entry name" value="DUF6882"/>
</dbReference>
<comment type="caution">
    <text evidence="1">The sequence shown here is derived from an EMBL/GenBank/DDBJ whole genome shotgun (WGS) entry which is preliminary data.</text>
</comment>
<dbReference type="RefSeq" id="WP_286054431.1">
    <property type="nucleotide sequence ID" value="NZ_JASVWF010000004.1"/>
</dbReference>
<reference evidence="1 2" key="1">
    <citation type="submission" date="2023-06" db="EMBL/GenBank/DDBJ databases">
        <title>Actinomycetospora Odt1-22.</title>
        <authorList>
            <person name="Supong K."/>
        </authorList>
    </citation>
    <scope>NUCLEOTIDE SEQUENCE [LARGE SCALE GENOMIC DNA]</scope>
    <source>
        <strain evidence="1 2">Odt1-22</strain>
    </source>
</reference>
<dbReference type="Pfam" id="PF21813">
    <property type="entry name" value="DUF6882"/>
    <property type="match status" value="1"/>
</dbReference>
<keyword evidence="2" id="KW-1185">Reference proteome</keyword>
<proteinExistence type="predicted"/>
<dbReference type="EMBL" id="JASVWF010000004">
    <property type="protein sequence ID" value="MDL5157933.1"/>
    <property type="molecule type" value="Genomic_DNA"/>
</dbReference>
<sequence>MDICELLDDHVFACVDRQMAFQEVIGDSGSYQVDLHEGRVRFTTGLDLGVGLLGSAAPGPRSWLWAWANPTAYSPEVLAAVEQVRAFGEQHDVRELVTAEVPLDDAWDATRAGIASVAASDVDVWLPVEAGGGTQVMLAVREHPPLPAPSPEPTRLGPVLNQVITLGVVTDWRRALRAYATVRGGELEEQGDVLVLTPAGGDSGARLELGADGRPARMEMTRAAGPHRTTGAPTRAFEAPTEEKKGFLGRLFGR</sequence>
<dbReference type="Proteomes" id="UP001231924">
    <property type="component" value="Unassembled WGS sequence"/>
</dbReference>
<name>A0ABT7MEY4_9PSEU</name>
<evidence type="ECO:0000313" key="1">
    <source>
        <dbReference type="EMBL" id="MDL5157933.1"/>
    </source>
</evidence>
<organism evidence="1 2">
    <name type="scientific">Actinomycetospora termitidis</name>
    <dbReference type="NCBI Taxonomy" id="3053470"/>
    <lineage>
        <taxon>Bacteria</taxon>
        <taxon>Bacillati</taxon>
        <taxon>Actinomycetota</taxon>
        <taxon>Actinomycetes</taxon>
        <taxon>Pseudonocardiales</taxon>
        <taxon>Pseudonocardiaceae</taxon>
        <taxon>Actinomycetospora</taxon>
    </lineage>
</organism>
<evidence type="ECO:0000313" key="2">
    <source>
        <dbReference type="Proteomes" id="UP001231924"/>
    </source>
</evidence>
<protein>
    <submittedName>
        <fullName evidence="1">Uncharacterized protein</fullName>
    </submittedName>
</protein>
<accession>A0ABT7MEY4</accession>
<gene>
    <name evidence="1" type="ORF">QRT03_18340</name>
</gene>